<keyword evidence="6" id="KW-1185">Reference proteome</keyword>
<dbReference type="InterPro" id="IPR029787">
    <property type="entry name" value="Nucleotide_cyclase"/>
</dbReference>
<evidence type="ECO:0000313" key="5">
    <source>
        <dbReference type="EMBL" id="KAK0159225.1"/>
    </source>
</evidence>
<dbReference type="GO" id="GO:0004016">
    <property type="term" value="F:adenylate cyclase activity"/>
    <property type="evidence" value="ECO:0007669"/>
    <property type="project" value="TreeGrafter"/>
</dbReference>
<dbReference type="PROSITE" id="PS50125">
    <property type="entry name" value="GUANYLATE_CYCLASE_2"/>
    <property type="match status" value="2"/>
</dbReference>
<gene>
    <name evidence="5" type="ORF">PV328_010134</name>
</gene>
<evidence type="ECO:0000259" key="4">
    <source>
        <dbReference type="PROSITE" id="PS50125"/>
    </source>
</evidence>
<dbReference type="InterPro" id="IPR001054">
    <property type="entry name" value="A/G_cyclase"/>
</dbReference>
<dbReference type="Gene3D" id="3.30.70.1230">
    <property type="entry name" value="Nucleotide cyclase"/>
    <property type="match status" value="2"/>
</dbReference>
<evidence type="ECO:0000313" key="6">
    <source>
        <dbReference type="Proteomes" id="UP001168990"/>
    </source>
</evidence>
<dbReference type="GO" id="GO:0005737">
    <property type="term" value="C:cytoplasm"/>
    <property type="evidence" value="ECO:0007669"/>
    <property type="project" value="TreeGrafter"/>
</dbReference>
<evidence type="ECO:0000256" key="2">
    <source>
        <dbReference type="ARBA" id="ARBA00022840"/>
    </source>
</evidence>
<protein>
    <recommendedName>
        <fullName evidence="4">Guanylate cyclase domain-containing protein</fullName>
    </recommendedName>
</protein>
<dbReference type="GO" id="GO:0035556">
    <property type="term" value="P:intracellular signal transduction"/>
    <property type="evidence" value="ECO:0007669"/>
    <property type="project" value="InterPro"/>
</dbReference>
<reference evidence="5" key="1">
    <citation type="journal article" date="2023" name="bioRxiv">
        <title>Scaffold-level genome assemblies of two parasitoid biocontrol wasps reveal the parthenogenesis mechanism and an associated novel virus.</title>
        <authorList>
            <person name="Inwood S."/>
            <person name="Skelly J."/>
            <person name="Guhlin J."/>
            <person name="Harrop T."/>
            <person name="Goldson S."/>
            <person name="Dearden P."/>
        </authorList>
    </citation>
    <scope>NUCLEOTIDE SEQUENCE</scope>
    <source>
        <strain evidence="5">Irish</strain>
        <tissue evidence="5">Whole body</tissue>
    </source>
</reference>
<dbReference type="CDD" id="cd07302">
    <property type="entry name" value="CHD"/>
    <property type="match status" value="2"/>
</dbReference>
<dbReference type="SUPFAM" id="SSF52540">
    <property type="entry name" value="P-loop containing nucleoside triphosphate hydrolases"/>
    <property type="match status" value="1"/>
</dbReference>
<sequence>MAEDSSGKTAEITKIERHTEIFASMCPDEILDHYDDYNTREYDTTLMLGDISGFTEVAEKYTYMVKGGPSKLTETLNSYIGAMVQEILSHHGDVLKFSGDAFIVMWKFQDVKLAIASGKIYFSSIGDPQRISHYIITGKPVWDVKTAEGLCRGGDILVAPSSWQWANPTDYVFKSLSDGVHTLILASSTMWEHPKEEYTNINSVTPSESIISSSITSNVQPFDSDTPIIANFGNRMQNKEIPLPSDVDYTLRPKVIMVTKQRMKNQLRSYMLWPVIRSVELDEPLEHLTEIRQVVIVFVNVITTNIRKTKLISLANTAYKIVCQIVSDMHGCVNKTSLFDKDLMFLCIFGLRGGKQEFESQIGLHCASKIKATLTNLKYIESVTIGVSTGMTYCGVVGHILRREYTVMGMPVNKAARLMVAYNNQVICDRESFLHSRLEARHFILQKHKSLKGISNVGPIYEFLEEITPINEQSISIYPLLGRENELKIFRMLLVKAKENWRTQKCLSSKNSQNLLIIRGEPRTGKSRLLSEMSENIPKDIACNYITFNENNNTTPFTLIYTIFCVPLGFTVTSTSTDRENLLIAHLHQGHDQNYLCTLNPVFNVEFEVTSHYAELTSQMKKSLLKKCIIKLVDKCFSNELSVIIIDDIHKADKKSLALLDTIIKQNRIIFVLSLQEHEHEFLSTIMDSAKVIDITGLDKWFHAGLACQFLDVIGIPPELEKTIQERSMGNPGWIESYLLSLKQINAIELKKISKKNLRGMGLVIPPLIMLKAKEHTKPKDEVMDEFPERIDGWKMYETSYEGSTISLFGIPPTDDQEVTVCTIRQTLELENVNPELTADVMFLKLFDSLTPLDQILLKSIAVLGETIDRNLVDTLMDKTPIRDIGSSIEKLFKMKILGCAMIEVGRTFRQSLFVSRMRYLDQSIEIKCECTDLEIREELADLPRYASCRLLRFQIAQFREATYRLLTENQKVEFHKKALKYLQRNTRKCVACGGGFFKRLFGQSYYNSPKNSKGKISHSDNFFDLTDYESSYQRNNIIERKGVVRIERRQADNLSLSESKIKNTTSKMLFTKWTHKPSSKKSRRRYDRYGISFPKEYCYD</sequence>
<keyword evidence="2" id="KW-0067">ATP-binding</keyword>
<dbReference type="FunFam" id="3.30.70.1230:FF:000017">
    <property type="entry name" value="Adenylate cyclase type 10"/>
    <property type="match status" value="1"/>
</dbReference>
<dbReference type="GO" id="GO:0005524">
    <property type="term" value="F:ATP binding"/>
    <property type="evidence" value="ECO:0007669"/>
    <property type="project" value="UniProtKB-KW"/>
</dbReference>
<name>A0AA39EZY4_9HYME</name>
<keyword evidence="3" id="KW-0456">Lyase</keyword>
<proteinExistence type="predicted"/>
<dbReference type="EMBL" id="JAQQBS010001424">
    <property type="protein sequence ID" value="KAK0159225.1"/>
    <property type="molecule type" value="Genomic_DNA"/>
</dbReference>
<dbReference type="SUPFAM" id="SSF55073">
    <property type="entry name" value="Nucleotide cyclase"/>
    <property type="match status" value="2"/>
</dbReference>
<comment type="caution">
    <text evidence="5">The sequence shown here is derived from an EMBL/GenBank/DDBJ whole genome shotgun (WGS) entry which is preliminary data.</text>
</comment>
<accession>A0AA39EZY4</accession>
<evidence type="ECO:0000256" key="3">
    <source>
        <dbReference type="ARBA" id="ARBA00023239"/>
    </source>
</evidence>
<dbReference type="InterPro" id="IPR027417">
    <property type="entry name" value="P-loop_NTPase"/>
</dbReference>
<feature type="domain" description="Guanylate cyclase" evidence="4">
    <location>
        <begin position="382"/>
        <end position="419"/>
    </location>
</feature>
<dbReference type="GO" id="GO:0009190">
    <property type="term" value="P:cyclic nucleotide biosynthetic process"/>
    <property type="evidence" value="ECO:0007669"/>
    <property type="project" value="InterPro"/>
</dbReference>
<reference evidence="5" key="2">
    <citation type="submission" date="2023-03" db="EMBL/GenBank/DDBJ databases">
        <authorList>
            <person name="Inwood S.N."/>
            <person name="Skelly J.G."/>
            <person name="Guhlin J."/>
            <person name="Harrop T.W.R."/>
            <person name="Goldson S.G."/>
            <person name="Dearden P.K."/>
        </authorList>
    </citation>
    <scope>NUCLEOTIDE SEQUENCE</scope>
    <source>
        <strain evidence="5">Irish</strain>
        <tissue evidence="5">Whole body</tissue>
    </source>
</reference>
<dbReference type="Proteomes" id="UP001168990">
    <property type="component" value="Unassembled WGS sequence"/>
</dbReference>
<keyword evidence="1" id="KW-0547">Nucleotide-binding</keyword>
<dbReference type="PANTHER" id="PTHR16305">
    <property type="entry name" value="TESTICULAR SOLUBLE ADENYLYL CYCLASE"/>
    <property type="match status" value="1"/>
</dbReference>
<evidence type="ECO:0000256" key="1">
    <source>
        <dbReference type="ARBA" id="ARBA00022741"/>
    </source>
</evidence>
<dbReference type="Gene3D" id="3.40.50.300">
    <property type="entry name" value="P-loop containing nucleotide triphosphate hydrolases"/>
    <property type="match status" value="1"/>
</dbReference>
<organism evidence="5 6">
    <name type="scientific">Microctonus aethiopoides</name>
    <dbReference type="NCBI Taxonomy" id="144406"/>
    <lineage>
        <taxon>Eukaryota</taxon>
        <taxon>Metazoa</taxon>
        <taxon>Ecdysozoa</taxon>
        <taxon>Arthropoda</taxon>
        <taxon>Hexapoda</taxon>
        <taxon>Insecta</taxon>
        <taxon>Pterygota</taxon>
        <taxon>Neoptera</taxon>
        <taxon>Endopterygota</taxon>
        <taxon>Hymenoptera</taxon>
        <taxon>Apocrita</taxon>
        <taxon>Ichneumonoidea</taxon>
        <taxon>Braconidae</taxon>
        <taxon>Euphorinae</taxon>
        <taxon>Microctonus</taxon>
    </lineage>
</organism>
<dbReference type="AlphaFoldDB" id="A0AA39EZY4"/>
<dbReference type="PANTHER" id="PTHR16305:SF28">
    <property type="entry name" value="GUANYLATE CYCLASE DOMAIN-CONTAINING PROTEIN"/>
    <property type="match status" value="1"/>
</dbReference>
<feature type="domain" description="Guanylate cyclase" evidence="4">
    <location>
        <begin position="45"/>
        <end position="105"/>
    </location>
</feature>